<keyword evidence="2" id="KW-1185">Reference proteome</keyword>
<dbReference type="EMBL" id="CM042009">
    <property type="protein sequence ID" value="KAI3791139.1"/>
    <property type="molecule type" value="Genomic_DNA"/>
</dbReference>
<name>A0ACB9H5J8_CICIN</name>
<organism evidence="1 2">
    <name type="scientific">Cichorium intybus</name>
    <name type="common">Chicory</name>
    <dbReference type="NCBI Taxonomy" id="13427"/>
    <lineage>
        <taxon>Eukaryota</taxon>
        <taxon>Viridiplantae</taxon>
        <taxon>Streptophyta</taxon>
        <taxon>Embryophyta</taxon>
        <taxon>Tracheophyta</taxon>
        <taxon>Spermatophyta</taxon>
        <taxon>Magnoliopsida</taxon>
        <taxon>eudicotyledons</taxon>
        <taxon>Gunneridae</taxon>
        <taxon>Pentapetalae</taxon>
        <taxon>asterids</taxon>
        <taxon>campanulids</taxon>
        <taxon>Asterales</taxon>
        <taxon>Asteraceae</taxon>
        <taxon>Cichorioideae</taxon>
        <taxon>Cichorieae</taxon>
        <taxon>Cichoriinae</taxon>
        <taxon>Cichorium</taxon>
    </lineage>
</organism>
<reference evidence="2" key="1">
    <citation type="journal article" date="2022" name="Mol. Ecol. Resour.">
        <title>The genomes of chicory, endive, great burdock and yacon provide insights into Asteraceae palaeo-polyploidization history and plant inulin production.</title>
        <authorList>
            <person name="Fan W."/>
            <person name="Wang S."/>
            <person name="Wang H."/>
            <person name="Wang A."/>
            <person name="Jiang F."/>
            <person name="Liu H."/>
            <person name="Zhao H."/>
            <person name="Xu D."/>
            <person name="Zhang Y."/>
        </authorList>
    </citation>
    <scope>NUCLEOTIDE SEQUENCE [LARGE SCALE GENOMIC DNA]</scope>
    <source>
        <strain evidence="2">cv. Punajuju</strain>
    </source>
</reference>
<evidence type="ECO:0000313" key="1">
    <source>
        <dbReference type="EMBL" id="KAI3791139.1"/>
    </source>
</evidence>
<accession>A0ACB9H5J8</accession>
<reference evidence="1 2" key="2">
    <citation type="journal article" date="2022" name="Mol. Ecol. Resour.">
        <title>The genomes of chicory, endive, great burdock and yacon provide insights into Asteraceae paleo-polyploidization history and plant inulin production.</title>
        <authorList>
            <person name="Fan W."/>
            <person name="Wang S."/>
            <person name="Wang H."/>
            <person name="Wang A."/>
            <person name="Jiang F."/>
            <person name="Liu H."/>
            <person name="Zhao H."/>
            <person name="Xu D."/>
            <person name="Zhang Y."/>
        </authorList>
    </citation>
    <scope>NUCLEOTIDE SEQUENCE [LARGE SCALE GENOMIC DNA]</scope>
    <source>
        <strain evidence="2">cv. Punajuju</strain>
        <tissue evidence="1">Leaves</tissue>
    </source>
</reference>
<gene>
    <name evidence="1" type="ORF">L2E82_04784</name>
</gene>
<protein>
    <submittedName>
        <fullName evidence="1">Uncharacterized protein</fullName>
    </submittedName>
</protein>
<sequence length="134" mass="14870">MIKFYIYGITKNLHFSCPNPSRPTIIAGIIFPYIKKVVISFSSCSSSVFVIIDNGRHHRQLTCAFSVLVGPRVLFLTGDLTDNNDGEGLIEEEANRKLNAKNSADLILLPTKEVNYEEDNVGEGIMKSDANSFD</sequence>
<dbReference type="Proteomes" id="UP001055811">
    <property type="component" value="Linkage Group LG01"/>
</dbReference>
<proteinExistence type="predicted"/>
<evidence type="ECO:0000313" key="2">
    <source>
        <dbReference type="Proteomes" id="UP001055811"/>
    </source>
</evidence>
<comment type="caution">
    <text evidence="1">The sequence shown here is derived from an EMBL/GenBank/DDBJ whole genome shotgun (WGS) entry which is preliminary data.</text>
</comment>